<accession>M7N6F5</accession>
<evidence type="ECO:0008006" key="4">
    <source>
        <dbReference type="Google" id="ProtNLM"/>
    </source>
</evidence>
<feature type="signal peptide" evidence="1">
    <location>
        <begin position="1"/>
        <end position="20"/>
    </location>
</feature>
<dbReference type="PATRIC" id="fig|1279009.4.peg.2100"/>
<organism evidence="2 3">
    <name type="scientific">Cesiribacter andamanensis AMV16</name>
    <dbReference type="NCBI Taxonomy" id="1279009"/>
    <lineage>
        <taxon>Bacteria</taxon>
        <taxon>Pseudomonadati</taxon>
        <taxon>Bacteroidota</taxon>
        <taxon>Cytophagia</taxon>
        <taxon>Cytophagales</taxon>
        <taxon>Cesiribacteraceae</taxon>
        <taxon>Cesiribacter</taxon>
    </lineage>
</organism>
<dbReference type="OrthoDB" id="9766750at2"/>
<dbReference type="Pfam" id="PF12836">
    <property type="entry name" value="HHH_3"/>
    <property type="match status" value="1"/>
</dbReference>
<dbReference type="Proteomes" id="UP000011910">
    <property type="component" value="Unassembled WGS sequence"/>
</dbReference>
<protein>
    <recommendedName>
        <fullName evidence="4">Helix-hairpin-helix motif protein</fullName>
    </recommendedName>
</protein>
<dbReference type="AlphaFoldDB" id="M7N6F5"/>
<feature type="chain" id="PRO_5004081931" description="Helix-hairpin-helix motif protein" evidence="1">
    <location>
        <begin position="21"/>
        <end position="693"/>
    </location>
</feature>
<keyword evidence="1" id="KW-0732">Signal</keyword>
<evidence type="ECO:0000313" key="3">
    <source>
        <dbReference type="Proteomes" id="UP000011910"/>
    </source>
</evidence>
<name>M7N6F5_9BACT</name>
<comment type="caution">
    <text evidence="2">The sequence shown here is derived from an EMBL/GenBank/DDBJ whole genome shotgun (WGS) entry which is preliminary data.</text>
</comment>
<dbReference type="EMBL" id="AODQ01000045">
    <property type="protein sequence ID" value="EMR02796.1"/>
    <property type="molecule type" value="Genomic_DNA"/>
</dbReference>
<dbReference type="RefSeq" id="WP_009195464.1">
    <property type="nucleotide sequence ID" value="NZ_AODQ01000045.1"/>
</dbReference>
<keyword evidence="3" id="KW-1185">Reference proteome</keyword>
<evidence type="ECO:0000256" key="1">
    <source>
        <dbReference type="SAM" id="SignalP"/>
    </source>
</evidence>
<dbReference type="Gene3D" id="1.10.150.280">
    <property type="entry name" value="AF1531-like domain"/>
    <property type="match status" value="1"/>
</dbReference>
<dbReference type="SUPFAM" id="SSF47781">
    <property type="entry name" value="RuvA domain 2-like"/>
    <property type="match status" value="1"/>
</dbReference>
<dbReference type="STRING" id="1279009.ADICEAN_02071"/>
<proteinExistence type="predicted"/>
<dbReference type="eggNOG" id="COG1555">
    <property type="taxonomic scope" value="Bacteria"/>
</dbReference>
<dbReference type="InterPro" id="IPR010994">
    <property type="entry name" value="RuvA_2-like"/>
</dbReference>
<gene>
    <name evidence="2" type="ORF">ADICEAN_02071</name>
</gene>
<reference evidence="2 3" key="1">
    <citation type="journal article" date="2013" name="Genome Announc.">
        <title>Draft Genome Sequence of Cesiribacter andamanensis Strain AMV16T, Isolated from a Soil Sample from a Mud Volcano in the Andaman Islands, India.</title>
        <authorList>
            <person name="Shivaji S."/>
            <person name="Ara S."/>
            <person name="Begum Z."/>
            <person name="Srinivas T.N."/>
            <person name="Singh A."/>
            <person name="Kumar Pinnaka A."/>
        </authorList>
    </citation>
    <scope>NUCLEOTIDE SEQUENCE [LARGE SCALE GENOMIC DNA]</scope>
    <source>
        <strain evidence="2 3">AMV16</strain>
    </source>
</reference>
<evidence type="ECO:0000313" key="2">
    <source>
        <dbReference type="EMBL" id="EMR02796.1"/>
    </source>
</evidence>
<sequence length="693" mass="79645">MKRELPLIATLLALSLPLQAQEPPRPPIDLEEFAERLFPLQEEDLPYEDLYEQLLLLYTQPLDLNRASREELQALYLLKPAQVASFMHYREQNGPLLSLYELQAIPAWDLTTIQQLLPFVRVRDLGLQGDSRPLLEQLRHSGTRFAILRWERQLEQQAGYRPRADTLNPAYAGSADKLYLRLRMSKARSFSLGLTAEKDAGEALRVNSASRQYGADFYSIHAMFWNLGPFKRLVLGDYQLQAGQGLVLGAGFYLGKGAETITTVGRASLGLRPYTSVVEGGYFRGAGFSLGNQRAELTLFGSSAARDASLRGVSDSLSLAEDRYFSALQSSGLHRTASELANRHAVRESNLGLTGRWKVAPGQFSLGFTSLYTHFNTRQQPQDHLYNRFAFRGKENWTGSLFAEGRWQQLSYFTEWALSQGGGWGSLTGLIAPLSHGLDVSLLFRNYTPTFYSFYGAAFAEGSRLQNETGLYWGLKYRHSRALWFTAYFDHYWFPWLRYRVSAPSQGHDYLLRANWQPSRSLLLYFQYRGKLQERDAPGGDKSRAPAPLYRRQYILNLDHSPLPHLQFRSRVQWSRITLESSTSRGYLLVQDISYSLGRWRLSSRYALFDTDDWESRQYAMERDVLWAFSVPAYYGKGSRYYALLQWKVLPNLDIWLRWARTHFRDREQIGSGHARIEGPHRSQIKMQLKLDF</sequence>